<dbReference type="GO" id="GO:0008270">
    <property type="term" value="F:zinc ion binding"/>
    <property type="evidence" value="ECO:0007669"/>
    <property type="project" value="UniProtKB-UniRule"/>
</dbReference>
<feature type="binding site" evidence="1">
    <location>
        <position position="57"/>
    </location>
    <ligand>
        <name>Zn(2+)</name>
        <dbReference type="ChEBI" id="CHEBI:29105"/>
    </ligand>
</feature>
<dbReference type="VEuPathDB" id="VectorBase:CPIJ003245"/>
<keyword evidence="1" id="KW-0862">Zinc</keyword>
<evidence type="ECO:0000313" key="4">
    <source>
        <dbReference type="EMBL" id="EDS37847.1"/>
    </source>
</evidence>
<proteinExistence type="predicted"/>
<dbReference type="EMBL" id="DS231853">
    <property type="protein sequence ID" value="EDS37847.1"/>
    <property type="molecule type" value="Genomic_DNA"/>
</dbReference>
<feature type="binding site" evidence="1">
    <location>
        <position position="14"/>
    </location>
    <ligand>
        <name>Zn(2+)</name>
        <dbReference type="ChEBI" id="CHEBI:29105"/>
    </ligand>
</feature>
<keyword evidence="6" id="KW-1185">Reference proteome</keyword>
<evidence type="ECO:0000313" key="6">
    <source>
        <dbReference type="Proteomes" id="UP000002320"/>
    </source>
</evidence>
<dbReference type="PROSITE" id="PS51915">
    <property type="entry name" value="ZAD"/>
    <property type="match status" value="1"/>
</dbReference>
<evidence type="ECO:0000313" key="5">
    <source>
        <dbReference type="EnsemblMetazoa" id="CPIJ003245-PA"/>
    </source>
</evidence>
<feature type="region of interest" description="Disordered" evidence="2">
    <location>
        <begin position="345"/>
        <end position="365"/>
    </location>
</feature>
<dbReference type="InParanoid" id="B0W7D2"/>
<dbReference type="EnsemblMetazoa" id="CPIJ003245-RA">
    <property type="protein sequence ID" value="CPIJ003245-PA"/>
    <property type="gene ID" value="CPIJ003245"/>
</dbReference>
<feature type="region of interest" description="Disordered" evidence="2">
    <location>
        <begin position="137"/>
        <end position="165"/>
    </location>
</feature>
<keyword evidence="1" id="KW-0863">Zinc-finger</keyword>
<feature type="binding site" evidence="1">
    <location>
        <position position="60"/>
    </location>
    <ligand>
        <name>Zn(2+)</name>
        <dbReference type="ChEBI" id="CHEBI:29105"/>
    </ligand>
</feature>
<feature type="compositionally biased region" description="Acidic residues" evidence="2">
    <location>
        <begin position="349"/>
        <end position="365"/>
    </location>
</feature>
<dbReference type="AlphaFoldDB" id="B0W7D2"/>
<gene>
    <name evidence="5" type="primary">6034276</name>
    <name evidence="4" type="ORF">CpipJ_CPIJ003245</name>
</gene>
<protein>
    <recommendedName>
        <fullName evidence="3">ZAD domain-containing protein</fullName>
    </recommendedName>
</protein>
<evidence type="ECO:0000259" key="3">
    <source>
        <dbReference type="PROSITE" id="PS51915"/>
    </source>
</evidence>
<sequence>MSTTAPTRPLASFCRLCLTKTSNKVPIFGHDEANVINLLLLIELDIDADNEPDAGVCFDCIVTLEGFYQFKEQCHTNDEFLKGLPPKDSADGSEDEATHYECLENEPVVTMYESSDEEGLVKDYDLIEALSPVKRKDSLDEGKPDVKRIKVEPAKPERPRRPPVARDFEQDELEKIGQQLNISALDKLQVLRDSYPDFFHFERGKRSVYFTLVFYGERYNSAIYCDAYTVWQCANRRRFQCPAQVSATNDYTEFERRFEHTHGEVIEKEPSDRFTPKQALPEVFKLCRQNVMKRKAKGRLAQMERKMKHEEEATNLRRNVVVEAVAEQEQVTQVYDNNSLLRVLRDGDSDGQEDEFVEYDSSDSA</sequence>
<reference evidence="4" key="1">
    <citation type="submission" date="2007-03" db="EMBL/GenBank/DDBJ databases">
        <title>Annotation of Culex pipiens quinquefasciatus.</title>
        <authorList>
            <consortium name="The Broad Institute Genome Sequencing Platform"/>
            <person name="Atkinson P.W."/>
            <person name="Hemingway J."/>
            <person name="Christensen B.M."/>
            <person name="Higgs S."/>
            <person name="Kodira C."/>
            <person name="Hannick L."/>
            <person name="Megy K."/>
            <person name="O'Leary S."/>
            <person name="Pearson M."/>
            <person name="Haas B.J."/>
            <person name="Mauceli E."/>
            <person name="Wortman J.R."/>
            <person name="Lee N.H."/>
            <person name="Guigo R."/>
            <person name="Stanke M."/>
            <person name="Alvarado L."/>
            <person name="Amedeo P."/>
            <person name="Antoine C.H."/>
            <person name="Arensburger P."/>
            <person name="Bidwell S.L."/>
            <person name="Crawford M."/>
            <person name="Camaro F."/>
            <person name="Devon K."/>
            <person name="Engels R."/>
            <person name="Hammond M."/>
            <person name="Howarth C."/>
            <person name="Koehrsen M."/>
            <person name="Lawson D."/>
            <person name="Montgomery P."/>
            <person name="Nene V."/>
            <person name="Nusbaum C."/>
            <person name="Puiu D."/>
            <person name="Romero-Severson J."/>
            <person name="Severson D.W."/>
            <person name="Shumway M."/>
            <person name="Sisk P."/>
            <person name="Stolte C."/>
            <person name="Zeng Q."/>
            <person name="Eisenstadt E."/>
            <person name="Fraser-Liggett C."/>
            <person name="Strausberg R."/>
            <person name="Galagan J."/>
            <person name="Birren B."/>
            <person name="Collins F.H."/>
        </authorList>
    </citation>
    <scope>NUCLEOTIDE SEQUENCE [LARGE SCALE GENOMIC DNA]</scope>
    <source>
        <strain evidence="4">JHB</strain>
    </source>
</reference>
<dbReference type="HOGENOM" id="CLU_063309_0_0_1"/>
<dbReference type="SUPFAM" id="SSF57716">
    <property type="entry name" value="Glucocorticoid receptor-like (DNA-binding domain)"/>
    <property type="match status" value="1"/>
</dbReference>
<reference evidence="5" key="2">
    <citation type="submission" date="2021-02" db="UniProtKB">
        <authorList>
            <consortium name="EnsemblMetazoa"/>
        </authorList>
    </citation>
    <scope>IDENTIFICATION</scope>
    <source>
        <strain evidence="5">JHB</strain>
    </source>
</reference>
<accession>B0W7D2</accession>
<dbReference type="InterPro" id="IPR012934">
    <property type="entry name" value="Znf_AD"/>
</dbReference>
<dbReference type="OrthoDB" id="8922241at2759"/>
<feature type="binding site" evidence="1">
    <location>
        <position position="17"/>
    </location>
    <ligand>
        <name>Zn(2+)</name>
        <dbReference type="ChEBI" id="CHEBI:29105"/>
    </ligand>
</feature>
<dbReference type="Gene3D" id="3.40.1800.20">
    <property type="match status" value="1"/>
</dbReference>
<organism>
    <name type="scientific">Culex quinquefasciatus</name>
    <name type="common">Southern house mosquito</name>
    <name type="synonym">Culex pungens</name>
    <dbReference type="NCBI Taxonomy" id="7176"/>
    <lineage>
        <taxon>Eukaryota</taxon>
        <taxon>Metazoa</taxon>
        <taxon>Ecdysozoa</taxon>
        <taxon>Arthropoda</taxon>
        <taxon>Hexapoda</taxon>
        <taxon>Insecta</taxon>
        <taxon>Pterygota</taxon>
        <taxon>Neoptera</taxon>
        <taxon>Endopterygota</taxon>
        <taxon>Diptera</taxon>
        <taxon>Nematocera</taxon>
        <taxon>Culicoidea</taxon>
        <taxon>Culicidae</taxon>
        <taxon>Culicinae</taxon>
        <taxon>Culicini</taxon>
        <taxon>Culex</taxon>
        <taxon>Culex</taxon>
    </lineage>
</organism>
<dbReference type="GO" id="GO:0005634">
    <property type="term" value="C:nucleus"/>
    <property type="evidence" value="ECO:0007669"/>
    <property type="project" value="InterPro"/>
</dbReference>
<dbReference type="SMART" id="SM00868">
    <property type="entry name" value="zf-AD"/>
    <property type="match status" value="1"/>
</dbReference>
<dbReference type="PANTHER" id="PTHR39942:SF1">
    <property type="entry name" value="BCDNA.LD26519-RELATED"/>
    <property type="match status" value="1"/>
</dbReference>
<dbReference type="PANTHER" id="PTHR39942">
    <property type="entry name" value="BCDNA.LD26519-RELATED"/>
    <property type="match status" value="1"/>
</dbReference>
<dbReference type="Proteomes" id="UP000002320">
    <property type="component" value="Unassembled WGS sequence"/>
</dbReference>
<dbReference type="Pfam" id="PF07776">
    <property type="entry name" value="zf-AD"/>
    <property type="match status" value="1"/>
</dbReference>
<evidence type="ECO:0000256" key="2">
    <source>
        <dbReference type="SAM" id="MobiDB-lite"/>
    </source>
</evidence>
<dbReference type="VEuPathDB" id="VectorBase:CQUJHB015026"/>
<feature type="domain" description="ZAD" evidence="3">
    <location>
        <begin position="12"/>
        <end position="84"/>
    </location>
</feature>
<keyword evidence="1" id="KW-0479">Metal-binding</keyword>
<name>B0W7D2_CULQU</name>
<evidence type="ECO:0000256" key="1">
    <source>
        <dbReference type="PROSITE-ProRule" id="PRU01263"/>
    </source>
</evidence>
<dbReference type="KEGG" id="cqu:CpipJ_CPIJ003245"/>